<feature type="domain" description="LD-carboxypeptidase N-terminal" evidence="6">
    <location>
        <begin position="9"/>
        <end position="127"/>
    </location>
</feature>
<evidence type="ECO:0000256" key="5">
    <source>
        <dbReference type="ARBA" id="ARBA00022825"/>
    </source>
</evidence>
<keyword evidence="2 8" id="KW-0121">Carboxypeptidase</keyword>
<dbReference type="PANTHER" id="PTHR30237:SF2">
    <property type="entry name" value="MUREIN TETRAPEPTIDE CARBOXYPEPTIDASE"/>
    <property type="match status" value="1"/>
</dbReference>
<dbReference type="InterPro" id="IPR027478">
    <property type="entry name" value="LdcA_N"/>
</dbReference>
<evidence type="ECO:0000313" key="9">
    <source>
        <dbReference type="Proteomes" id="UP000182983"/>
    </source>
</evidence>
<reference evidence="9" key="1">
    <citation type="submission" date="2016-10" db="EMBL/GenBank/DDBJ databases">
        <authorList>
            <person name="Varghese N."/>
            <person name="Submissions S."/>
        </authorList>
    </citation>
    <scope>NUCLEOTIDE SEQUENCE [LARGE SCALE GENOMIC DNA]</scope>
    <source>
        <strain evidence="9">DSM 13234</strain>
    </source>
</reference>
<evidence type="ECO:0000259" key="6">
    <source>
        <dbReference type="Pfam" id="PF02016"/>
    </source>
</evidence>
<evidence type="ECO:0000313" key="8">
    <source>
        <dbReference type="EMBL" id="SEH35016.1"/>
    </source>
</evidence>
<name>A0A1H6HHU8_MAGFU</name>
<dbReference type="PANTHER" id="PTHR30237">
    <property type="entry name" value="MURAMOYLTETRAPEPTIDE CARBOXYPEPTIDASE"/>
    <property type="match status" value="1"/>
</dbReference>
<feature type="domain" description="LD-carboxypeptidase C-terminal" evidence="7">
    <location>
        <begin position="174"/>
        <end position="280"/>
    </location>
</feature>
<dbReference type="GO" id="GO:0004180">
    <property type="term" value="F:carboxypeptidase activity"/>
    <property type="evidence" value="ECO:0007669"/>
    <property type="project" value="UniProtKB-KW"/>
</dbReference>
<evidence type="ECO:0000256" key="2">
    <source>
        <dbReference type="ARBA" id="ARBA00022645"/>
    </source>
</evidence>
<organism evidence="8 9">
    <name type="scientific">Magnetospirillum fulvum</name>
    <name type="common">Rhodospirillum fulvum</name>
    <dbReference type="NCBI Taxonomy" id="1082"/>
    <lineage>
        <taxon>Bacteria</taxon>
        <taxon>Pseudomonadati</taxon>
        <taxon>Pseudomonadota</taxon>
        <taxon>Alphaproteobacteria</taxon>
        <taxon>Rhodospirillales</taxon>
        <taxon>Rhodospirillaceae</taxon>
        <taxon>Magnetospirillum</taxon>
    </lineage>
</organism>
<proteinExistence type="inferred from homology"/>
<evidence type="ECO:0000256" key="3">
    <source>
        <dbReference type="ARBA" id="ARBA00022670"/>
    </source>
</evidence>
<keyword evidence="4" id="KW-0378">Hydrolase</keyword>
<keyword evidence="5" id="KW-0720">Serine protease</keyword>
<protein>
    <submittedName>
        <fullName evidence="8">Muramoyltetrapeptide carboxypeptidase</fullName>
    </submittedName>
</protein>
<evidence type="ECO:0000256" key="1">
    <source>
        <dbReference type="ARBA" id="ARBA00010233"/>
    </source>
</evidence>
<dbReference type="Pfam" id="PF17676">
    <property type="entry name" value="Peptidase_S66C"/>
    <property type="match status" value="1"/>
</dbReference>
<dbReference type="Proteomes" id="UP000182983">
    <property type="component" value="Unassembled WGS sequence"/>
</dbReference>
<dbReference type="InterPro" id="IPR027461">
    <property type="entry name" value="Carboxypeptidase_A_C_sf"/>
</dbReference>
<dbReference type="Gene3D" id="3.40.50.10740">
    <property type="entry name" value="Class I glutamine amidotransferase-like"/>
    <property type="match status" value="1"/>
</dbReference>
<dbReference type="SUPFAM" id="SSF141986">
    <property type="entry name" value="LD-carboxypeptidase A C-terminal domain-like"/>
    <property type="match status" value="1"/>
</dbReference>
<evidence type="ECO:0000259" key="7">
    <source>
        <dbReference type="Pfam" id="PF17676"/>
    </source>
</evidence>
<dbReference type="Gene3D" id="3.50.30.60">
    <property type="entry name" value="LD-carboxypeptidase A C-terminal domain-like"/>
    <property type="match status" value="1"/>
</dbReference>
<dbReference type="InterPro" id="IPR040921">
    <property type="entry name" value="Peptidase_S66C"/>
</dbReference>
<evidence type="ECO:0000256" key="4">
    <source>
        <dbReference type="ARBA" id="ARBA00022801"/>
    </source>
</evidence>
<sequence length="282" mass="30258">MTALGRIRIGIAAPSNRIAPSLPENLAAAAARLCPDRPPDIWFHPLCFASCGHFAGTDADRAKAFLDIANDDRFDALWFGRGGYGAFRLIESVVPRLNAAAGRKLYLGYSDAGAMLGALYGAGIGQVAHGPMPADLNRQGGEAAIGRALAFLTGRDSSALESSIRPDVPQVAFNITILAHLIGTPFLPDLTGHVLMLEEVAEPMYRIDRALGQIVSTPALRRVAGIRLGRCGDIPVNDPEFGQGEEDVVRYWCDRSGIPYLGRADIGHDIDNKVVPFGLWSR</sequence>
<dbReference type="RefSeq" id="WP_074767538.1">
    <property type="nucleotide sequence ID" value="NZ_FNWO01000006.1"/>
</dbReference>
<dbReference type="EMBL" id="FNWO01000006">
    <property type="protein sequence ID" value="SEH35016.1"/>
    <property type="molecule type" value="Genomic_DNA"/>
</dbReference>
<dbReference type="AlphaFoldDB" id="A0A1H6HHU8"/>
<dbReference type="GO" id="GO:0006508">
    <property type="term" value="P:proteolysis"/>
    <property type="evidence" value="ECO:0007669"/>
    <property type="project" value="UniProtKB-KW"/>
</dbReference>
<dbReference type="InterPro" id="IPR029062">
    <property type="entry name" value="Class_I_gatase-like"/>
</dbReference>
<keyword evidence="3" id="KW-0645">Protease</keyword>
<accession>A0A1H6HHU8</accession>
<dbReference type="Pfam" id="PF02016">
    <property type="entry name" value="Peptidase_S66"/>
    <property type="match status" value="1"/>
</dbReference>
<dbReference type="SUPFAM" id="SSF52317">
    <property type="entry name" value="Class I glutamine amidotransferase-like"/>
    <property type="match status" value="1"/>
</dbReference>
<gene>
    <name evidence="8" type="ORF">SAMN04244559_01691</name>
</gene>
<keyword evidence="9" id="KW-1185">Reference proteome</keyword>
<dbReference type="InterPro" id="IPR040449">
    <property type="entry name" value="Peptidase_S66_N"/>
</dbReference>
<dbReference type="InterPro" id="IPR003507">
    <property type="entry name" value="S66_fam"/>
</dbReference>
<dbReference type="OrthoDB" id="9807329at2"/>
<comment type="similarity">
    <text evidence="1">Belongs to the peptidase S66 family.</text>
</comment>
<dbReference type="GO" id="GO:0008236">
    <property type="term" value="F:serine-type peptidase activity"/>
    <property type="evidence" value="ECO:0007669"/>
    <property type="project" value="UniProtKB-KW"/>
</dbReference>
<dbReference type="CDD" id="cd07025">
    <property type="entry name" value="Peptidase_S66"/>
    <property type="match status" value="1"/>
</dbReference>